<comment type="caution">
    <text evidence="2">The sequence shown here is derived from an EMBL/GenBank/DDBJ whole genome shotgun (WGS) entry which is preliminary data.</text>
</comment>
<evidence type="ECO:0000313" key="2">
    <source>
        <dbReference type="EMBL" id="TLP40884.1"/>
    </source>
</evidence>
<evidence type="ECO:0000313" key="3">
    <source>
        <dbReference type="Proteomes" id="UP000308901"/>
    </source>
</evidence>
<reference evidence="2 3" key="1">
    <citation type="submission" date="2019-05" db="EMBL/GenBank/DDBJ databases">
        <title>Arcobacter sp. nov., isolated from sea sediment.</title>
        <authorList>
            <person name="Kim W."/>
        </authorList>
    </citation>
    <scope>NUCLEOTIDE SEQUENCE [LARGE SCALE GENOMIC DNA]</scope>
    <source>
        <strain evidence="2 3">CAU 1517</strain>
    </source>
</reference>
<dbReference type="RefSeq" id="WP_138151286.1">
    <property type="nucleotide sequence ID" value="NZ_VANU01000001.1"/>
</dbReference>
<gene>
    <name evidence="2" type="ORF">FDK22_02375</name>
</gene>
<proteinExistence type="predicted"/>
<feature type="transmembrane region" description="Helical" evidence="1">
    <location>
        <begin position="12"/>
        <end position="30"/>
    </location>
</feature>
<keyword evidence="3" id="KW-1185">Reference proteome</keyword>
<dbReference type="OrthoDB" id="5343209at2"/>
<organism evidence="2 3">
    <name type="scientific">Arcobacter arenosus</name>
    <dbReference type="NCBI Taxonomy" id="2576037"/>
    <lineage>
        <taxon>Bacteria</taxon>
        <taxon>Pseudomonadati</taxon>
        <taxon>Campylobacterota</taxon>
        <taxon>Epsilonproteobacteria</taxon>
        <taxon>Campylobacterales</taxon>
        <taxon>Arcobacteraceae</taxon>
        <taxon>Arcobacter</taxon>
    </lineage>
</organism>
<dbReference type="EMBL" id="VANU01000001">
    <property type="protein sequence ID" value="TLP40884.1"/>
    <property type="molecule type" value="Genomic_DNA"/>
</dbReference>
<name>A0A5R8Y451_9BACT</name>
<evidence type="ECO:0000256" key="1">
    <source>
        <dbReference type="SAM" id="Phobius"/>
    </source>
</evidence>
<accession>A0A5R8Y451</accession>
<sequence length="188" mass="21863">MRRGARDSQVINNFFSFATIVIISIVLILYKTFILKDEPTKIEKLQCQKESHTTVFVNNLEILEKSFNALTKGYYKLDGGMIESSLENSNLKKSISLDEIDGFFIESIGHNPKKDLKTFLKINYEIVEFDKKESGNLDYGVLMTSFRINSNEVFRVNTNIKFMYSNGIKNRVDCTMKVFKNYVEYSRR</sequence>
<keyword evidence="1" id="KW-0472">Membrane</keyword>
<keyword evidence="1" id="KW-0812">Transmembrane</keyword>
<keyword evidence="1" id="KW-1133">Transmembrane helix</keyword>
<protein>
    <submittedName>
        <fullName evidence="2">Uncharacterized protein</fullName>
    </submittedName>
</protein>
<dbReference type="Proteomes" id="UP000308901">
    <property type="component" value="Unassembled WGS sequence"/>
</dbReference>
<dbReference type="AlphaFoldDB" id="A0A5R8Y451"/>